<evidence type="ECO:0000256" key="1">
    <source>
        <dbReference type="SAM" id="SignalP"/>
    </source>
</evidence>
<proteinExistence type="predicted"/>
<gene>
    <name evidence="2" type="ORF">FRD01_18295</name>
</gene>
<organism evidence="2 3">
    <name type="scientific">Microvenator marinus</name>
    <dbReference type="NCBI Taxonomy" id="2600177"/>
    <lineage>
        <taxon>Bacteria</taxon>
        <taxon>Deltaproteobacteria</taxon>
        <taxon>Bradymonadales</taxon>
        <taxon>Microvenatoraceae</taxon>
        <taxon>Microvenator</taxon>
    </lineage>
</organism>
<feature type="chain" id="PRO_5022835539" evidence="1">
    <location>
        <begin position="20"/>
        <end position="273"/>
    </location>
</feature>
<dbReference type="EMBL" id="CP042467">
    <property type="protein sequence ID" value="QED29156.1"/>
    <property type="molecule type" value="Genomic_DNA"/>
</dbReference>
<dbReference type="Proteomes" id="UP000321595">
    <property type="component" value="Chromosome"/>
</dbReference>
<dbReference type="KEGG" id="bbae:FRD01_18295"/>
<reference evidence="2 3" key="1">
    <citation type="submission" date="2019-08" db="EMBL/GenBank/DDBJ databases">
        <authorList>
            <person name="Liang Q."/>
        </authorList>
    </citation>
    <scope>NUCLEOTIDE SEQUENCE [LARGE SCALE GENOMIC DNA]</scope>
    <source>
        <strain evidence="2 3">V1718</strain>
    </source>
</reference>
<dbReference type="AlphaFoldDB" id="A0A5B8XZQ6"/>
<dbReference type="RefSeq" id="WP_146962278.1">
    <property type="nucleotide sequence ID" value="NZ_CP042467.1"/>
</dbReference>
<sequence>MRLLLLALSFLLISTEISAQTNLRLVVSDPSELSEGKSPKRQAHLNQMVLEALQKRTEAAGMRGTQVTKAGSDLKISVPKKWKRSFIDPIVLAPGRLEVRALSPMAVDWVQNASQLPAGVELRGAAEPFLWSADRRLLDQVAEKFSTPTEMVVVAKHPEGWRTYSGTQVLGREADIDVAKSDRSPNGGAFISIRFRTSMVDRLATPAFLDVKTWLVILDGEVLGLVSSTALATGSIELSAPVSLPSDGQRQWVSQVAGRLAAPLPIPVAILPE</sequence>
<accession>A0A5B8XZQ6</accession>
<keyword evidence="3" id="KW-1185">Reference proteome</keyword>
<protein>
    <submittedName>
        <fullName evidence="2">Uncharacterized protein</fullName>
    </submittedName>
</protein>
<evidence type="ECO:0000313" key="2">
    <source>
        <dbReference type="EMBL" id="QED29156.1"/>
    </source>
</evidence>
<keyword evidence="1" id="KW-0732">Signal</keyword>
<name>A0A5B8XZQ6_9DELT</name>
<feature type="signal peptide" evidence="1">
    <location>
        <begin position="1"/>
        <end position="19"/>
    </location>
</feature>
<evidence type="ECO:0000313" key="3">
    <source>
        <dbReference type="Proteomes" id="UP000321595"/>
    </source>
</evidence>